<keyword evidence="1" id="KW-1133">Transmembrane helix</keyword>
<gene>
    <name evidence="2" type="ORF">LLJM3_1997</name>
</gene>
<dbReference type="EMBL" id="CP015901">
    <property type="protein sequence ID" value="ARE24174.1"/>
    <property type="molecule type" value="Genomic_DNA"/>
</dbReference>
<sequence>MVTDFWNNFWMVIVGLLSLLTSIGAIYFAYRANEQVEKQIEINNKQFLFKNRFEILKSCNTLINSFAHYQIEIDKDKKENETKHGSLLLENNKLTKLTDNEVIGVKNDMLNSIEEKNTNKQLEKLFRIPENLSAELSFVFESDKIGPLQIFLHNYSSFLISISFYKKETLLGGIDDVNIKFNKLYESWEKVQEIAILTSLEKETKIFY</sequence>
<evidence type="ECO:0000256" key="1">
    <source>
        <dbReference type="SAM" id="Phobius"/>
    </source>
</evidence>
<keyword evidence="1" id="KW-0472">Membrane</keyword>
<protein>
    <submittedName>
        <fullName evidence="2">Uncharacterized protein</fullName>
    </submittedName>
</protein>
<organism evidence="2 3">
    <name type="scientific">Lactococcus lactis subsp. cremoris</name>
    <name type="common">Streptococcus cremoris</name>
    <dbReference type="NCBI Taxonomy" id="1359"/>
    <lineage>
        <taxon>Bacteria</taxon>
        <taxon>Bacillati</taxon>
        <taxon>Bacillota</taxon>
        <taxon>Bacilli</taxon>
        <taxon>Lactobacillales</taxon>
        <taxon>Streptococcaceae</taxon>
        <taxon>Lactococcus</taxon>
    </lineage>
</organism>
<dbReference type="Proteomes" id="UP000192161">
    <property type="component" value="Chromosome"/>
</dbReference>
<dbReference type="RefSeq" id="WP_011676900.1">
    <property type="nucleotide sequence ID" value="NZ_CP015901.2"/>
</dbReference>
<name>A0AA34XLL1_LACLC</name>
<proteinExistence type="predicted"/>
<feature type="transmembrane region" description="Helical" evidence="1">
    <location>
        <begin position="6"/>
        <end position="30"/>
    </location>
</feature>
<reference evidence="2 3" key="1">
    <citation type="journal article" date="2017" name="BMC Genomics">
        <title>Comparative and functional genomics of the Lactococcus lactis taxon; insights into evolution and niche adaptation.</title>
        <authorList>
            <person name="Kelleher P."/>
            <person name="Bottacini F."/>
            <person name="Mahony J."/>
            <person name="Kilcawley K.N."/>
            <person name="van Sinderen D."/>
        </authorList>
    </citation>
    <scope>NUCLEOTIDE SEQUENCE [LARGE SCALE GENOMIC DNA]</scope>
    <source>
        <strain evidence="2 3">JM3</strain>
    </source>
</reference>
<accession>A0AA34XLL1</accession>
<keyword evidence="1" id="KW-0812">Transmembrane</keyword>
<evidence type="ECO:0000313" key="3">
    <source>
        <dbReference type="Proteomes" id="UP000192161"/>
    </source>
</evidence>
<dbReference type="AlphaFoldDB" id="A0AA34XLL1"/>
<evidence type="ECO:0000313" key="2">
    <source>
        <dbReference type="EMBL" id="ARE24174.1"/>
    </source>
</evidence>